<sequence length="361" mass="39967">MEEQAYPEIDFGNLEWLHLLPHLGVDAALIANPKKRGPCPIERAGHSRFRFINKKGRGDWICNCGAGDGVRLLALVHGISDADAVRMIRDHLYGAPANSYTRKTPIITETEKTPEEIEKARSYLISVSRGSKNLQGSLAQAYLETRIPGLNSEWVSRFLRFHPSLFHKDEDTGATSRHPAMLGYVVNWGDPSKAVSIHRTYLSAKMPGQKAPVSPKQVKKMMTATVNKIAGESVKLNRCKSSTAIVAEGIENGLAWVAATENQYSTHAALNCYNLAKFIWPKDTKHLIIAGDNDHPNPKSGLRPGLYYALILKERAEKDGLTVDLRMPPVAGVDFDDLWIDGKHEFFVIPERQSHAAVAVA</sequence>
<accession>A0A1H9NKP6</accession>
<keyword evidence="2" id="KW-0378">Hydrolase</keyword>
<dbReference type="GO" id="GO:0008270">
    <property type="term" value="F:zinc ion binding"/>
    <property type="evidence" value="ECO:0007669"/>
    <property type="project" value="InterPro"/>
</dbReference>
<dbReference type="Proteomes" id="UP000199766">
    <property type="component" value="Unassembled WGS sequence"/>
</dbReference>
<proteinExistence type="predicted"/>
<dbReference type="SMART" id="SM00778">
    <property type="entry name" value="Prim_Zn_Ribbon"/>
    <property type="match status" value="1"/>
</dbReference>
<dbReference type="Pfam" id="PF23639">
    <property type="entry name" value="DUF7146"/>
    <property type="match status" value="1"/>
</dbReference>
<dbReference type="InterPro" id="IPR055570">
    <property type="entry name" value="DUF7146"/>
</dbReference>
<evidence type="ECO:0000259" key="1">
    <source>
        <dbReference type="SMART" id="SM00778"/>
    </source>
</evidence>
<dbReference type="InterPro" id="IPR006171">
    <property type="entry name" value="TOPRIM_dom"/>
</dbReference>
<dbReference type="GO" id="GO:0004386">
    <property type="term" value="F:helicase activity"/>
    <property type="evidence" value="ECO:0007669"/>
    <property type="project" value="UniProtKB-KW"/>
</dbReference>
<evidence type="ECO:0000313" key="3">
    <source>
        <dbReference type="Proteomes" id="UP000199766"/>
    </source>
</evidence>
<keyword evidence="2" id="KW-0547">Nucleotide-binding</keyword>
<dbReference type="AlphaFoldDB" id="A0A1H9NKP6"/>
<keyword evidence="3" id="KW-1185">Reference proteome</keyword>
<feature type="domain" description="DNA primase/helicase Gp4 N-terminal Bacteriophage T7-like" evidence="1">
    <location>
        <begin position="34"/>
        <end position="70"/>
    </location>
</feature>
<organism evidence="2 3">
    <name type="scientific">Giesbergeria anulus</name>
    <dbReference type="NCBI Taxonomy" id="180197"/>
    <lineage>
        <taxon>Bacteria</taxon>
        <taxon>Pseudomonadati</taxon>
        <taxon>Pseudomonadota</taxon>
        <taxon>Betaproteobacteria</taxon>
        <taxon>Burkholderiales</taxon>
        <taxon>Comamonadaceae</taxon>
        <taxon>Giesbergeria</taxon>
    </lineage>
</organism>
<dbReference type="Pfam" id="PF13362">
    <property type="entry name" value="Toprim_3"/>
    <property type="match status" value="1"/>
</dbReference>
<dbReference type="Pfam" id="PF08273">
    <property type="entry name" value="Zn_Ribbon_Prim"/>
    <property type="match status" value="1"/>
</dbReference>
<dbReference type="STRING" id="180197.SAMN02982919_02251"/>
<evidence type="ECO:0000313" key="2">
    <source>
        <dbReference type="EMBL" id="SER36471.1"/>
    </source>
</evidence>
<dbReference type="EMBL" id="FOGD01000007">
    <property type="protein sequence ID" value="SER36471.1"/>
    <property type="molecule type" value="Genomic_DNA"/>
</dbReference>
<keyword evidence="2" id="KW-0347">Helicase</keyword>
<keyword evidence="2" id="KW-0067">ATP-binding</keyword>
<gene>
    <name evidence="2" type="ORF">SAMN02982919_02251</name>
</gene>
<reference evidence="2 3" key="1">
    <citation type="submission" date="2016-10" db="EMBL/GenBank/DDBJ databases">
        <authorList>
            <person name="de Groot N.N."/>
        </authorList>
    </citation>
    <scope>NUCLEOTIDE SEQUENCE [LARGE SCALE GENOMIC DNA]</scope>
    <source>
        <strain evidence="2 3">ATCC 35958</strain>
    </source>
</reference>
<protein>
    <submittedName>
        <fullName evidence="2">Putative DNA primase/helicase</fullName>
    </submittedName>
</protein>
<dbReference type="InterPro" id="IPR013237">
    <property type="entry name" value="Phage_T7_Gp4_N"/>
</dbReference>
<name>A0A1H9NKP6_9BURK</name>